<feature type="transmembrane region" description="Helical" evidence="13">
    <location>
        <begin position="134"/>
        <end position="157"/>
    </location>
</feature>
<dbReference type="OrthoDB" id="9800627at2"/>
<keyword evidence="7" id="KW-0479">Metal-binding</keyword>
<evidence type="ECO:0000256" key="10">
    <source>
        <dbReference type="ARBA" id="ARBA00022989"/>
    </source>
</evidence>
<dbReference type="GO" id="GO:0005886">
    <property type="term" value="C:plasma membrane"/>
    <property type="evidence" value="ECO:0007669"/>
    <property type="project" value="UniProtKB-SubCell"/>
</dbReference>
<dbReference type="EMBL" id="QQRQ01000024">
    <property type="protein sequence ID" value="RFT05871.1"/>
    <property type="molecule type" value="Genomic_DNA"/>
</dbReference>
<name>A0A3E2B1P3_9FIRM</name>
<dbReference type="GeneID" id="97996137"/>
<keyword evidence="9" id="KW-0862">Zinc</keyword>
<dbReference type="Pfam" id="PF02163">
    <property type="entry name" value="Peptidase_M50"/>
    <property type="match status" value="1"/>
</dbReference>
<evidence type="ECO:0000256" key="7">
    <source>
        <dbReference type="ARBA" id="ARBA00022723"/>
    </source>
</evidence>
<dbReference type="GO" id="GO:0008237">
    <property type="term" value="F:metallopeptidase activity"/>
    <property type="evidence" value="ECO:0007669"/>
    <property type="project" value="UniProtKB-KW"/>
</dbReference>
<dbReference type="PANTHER" id="PTHR35864">
    <property type="entry name" value="ZINC METALLOPROTEASE MJ0611-RELATED"/>
    <property type="match status" value="1"/>
</dbReference>
<evidence type="ECO:0000256" key="13">
    <source>
        <dbReference type="SAM" id="Phobius"/>
    </source>
</evidence>
<dbReference type="InterPro" id="IPR052348">
    <property type="entry name" value="Metallopeptidase_M50B"/>
</dbReference>
<accession>A0A3E2B1P3</accession>
<comment type="subcellular location">
    <subcellularLocation>
        <location evidence="2">Cell membrane</location>
        <topology evidence="2">Multi-pass membrane protein</topology>
    </subcellularLocation>
</comment>
<sequence>MGMFSQLAQGVDWSSMGAMALRIVAVLLCLVVHEVCHGLAAYWLGDPTAKQSHRLSLNPIHHLDPFGLLMMVVVGFGWAKPVPVDPRYFRKPKQGMAITALAGPVSNFLLAYVSAILYSGLYAVLVVRGETTGLALALEFFGVLMTLNIGLGIFNLIPFPPLDGSKVVAMFLSDRQYVQWMRLERYGMIVLMAALWFGLLDGFLGTARSWMLDWMLRGASFAYTGVLSLLM</sequence>
<evidence type="ECO:0000256" key="12">
    <source>
        <dbReference type="ARBA" id="ARBA00023136"/>
    </source>
</evidence>
<comment type="similarity">
    <text evidence="3">Belongs to the peptidase M50B family.</text>
</comment>
<evidence type="ECO:0000256" key="1">
    <source>
        <dbReference type="ARBA" id="ARBA00001947"/>
    </source>
</evidence>
<feature type="transmembrane region" description="Helical" evidence="13">
    <location>
        <begin position="66"/>
        <end position="84"/>
    </location>
</feature>
<feature type="domain" description="Peptidase M50" evidence="14">
    <location>
        <begin position="135"/>
        <end position="176"/>
    </location>
</feature>
<reference evidence="15 16" key="1">
    <citation type="submission" date="2018-07" db="EMBL/GenBank/DDBJ databases">
        <title>GABA Modulating Bacteria of the Human Gut Microbiota.</title>
        <authorList>
            <person name="Strandwitz P."/>
            <person name="Kim K.H."/>
            <person name="Terekhova D."/>
            <person name="Liu J.K."/>
            <person name="Sharma A."/>
            <person name="Levering J."/>
            <person name="Mcdonald D."/>
            <person name="Dietrich D."/>
            <person name="Ramadhar T.R."/>
            <person name="Lekbua A."/>
            <person name="Mroue N."/>
            <person name="Liston C."/>
            <person name="Stewart E.J."/>
            <person name="Dubin M.J."/>
            <person name="Zengler K."/>
            <person name="Knight R."/>
            <person name="Gilbert J.A."/>
            <person name="Clardy J."/>
            <person name="Lewis K."/>
        </authorList>
    </citation>
    <scope>NUCLEOTIDE SEQUENCE [LARGE SCALE GENOMIC DNA]</scope>
    <source>
        <strain evidence="15 16">KLE1738</strain>
    </source>
</reference>
<evidence type="ECO:0000256" key="8">
    <source>
        <dbReference type="ARBA" id="ARBA00022801"/>
    </source>
</evidence>
<evidence type="ECO:0000256" key="6">
    <source>
        <dbReference type="ARBA" id="ARBA00022692"/>
    </source>
</evidence>
<keyword evidence="4" id="KW-1003">Cell membrane</keyword>
<dbReference type="GO" id="GO:0006508">
    <property type="term" value="P:proteolysis"/>
    <property type="evidence" value="ECO:0007669"/>
    <property type="project" value="UniProtKB-KW"/>
</dbReference>
<feature type="transmembrane region" description="Helical" evidence="13">
    <location>
        <begin position="104"/>
        <end position="127"/>
    </location>
</feature>
<protein>
    <submittedName>
        <fullName evidence="15">Site-2 protease family protein</fullName>
    </submittedName>
</protein>
<keyword evidence="5 15" id="KW-0645">Protease</keyword>
<evidence type="ECO:0000256" key="5">
    <source>
        <dbReference type="ARBA" id="ARBA00022670"/>
    </source>
</evidence>
<evidence type="ECO:0000259" key="14">
    <source>
        <dbReference type="Pfam" id="PF02163"/>
    </source>
</evidence>
<evidence type="ECO:0000256" key="2">
    <source>
        <dbReference type="ARBA" id="ARBA00004651"/>
    </source>
</evidence>
<dbReference type="RefSeq" id="WP_117142679.1">
    <property type="nucleotide sequence ID" value="NZ_CAKXKJ010000001.1"/>
</dbReference>
<keyword evidence="12 13" id="KW-0472">Membrane</keyword>
<proteinExistence type="inferred from homology"/>
<keyword evidence="6 13" id="KW-0812">Transmembrane</keyword>
<evidence type="ECO:0000313" key="16">
    <source>
        <dbReference type="Proteomes" id="UP000260649"/>
    </source>
</evidence>
<evidence type="ECO:0000256" key="11">
    <source>
        <dbReference type="ARBA" id="ARBA00023049"/>
    </source>
</evidence>
<keyword evidence="16" id="KW-1185">Reference proteome</keyword>
<dbReference type="Proteomes" id="UP000260649">
    <property type="component" value="Unassembled WGS sequence"/>
</dbReference>
<evidence type="ECO:0000256" key="9">
    <source>
        <dbReference type="ARBA" id="ARBA00022833"/>
    </source>
</evidence>
<dbReference type="CDD" id="cd06158">
    <property type="entry name" value="S2P-M50_like_1"/>
    <property type="match status" value="1"/>
</dbReference>
<dbReference type="PANTHER" id="PTHR35864:SF1">
    <property type="entry name" value="ZINC METALLOPROTEASE YWHC-RELATED"/>
    <property type="match status" value="1"/>
</dbReference>
<gene>
    <name evidence="15" type="ORF">DV520_10360</name>
</gene>
<dbReference type="AlphaFoldDB" id="A0A3E2B1P3"/>
<evidence type="ECO:0000256" key="3">
    <source>
        <dbReference type="ARBA" id="ARBA00007931"/>
    </source>
</evidence>
<feature type="transmembrane region" description="Helical" evidence="13">
    <location>
        <begin position="20"/>
        <end position="45"/>
    </location>
</feature>
<organism evidence="15 16">
    <name type="scientific">Evtepia gabavorous</name>
    <dbReference type="NCBI Taxonomy" id="2211183"/>
    <lineage>
        <taxon>Bacteria</taxon>
        <taxon>Bacillati</taxon>
        <taxon>Bacillota</taxon>
        <taxon>Clostridia</taxon>
        <taxon>Eubacteriales</taxon>
        <taxon>Evtepia</taxon>
    </lineage>
</organism>
<keyword evidence="10 13" id="KW-1133">Transmembrane helix</keyword>
<dbReference type="InterPro" id="IPR008915">
    <property type="entry name" value="Peptidase_M50"/>
</dbReference>
<comment type="cofactor">
    <cofactor evidence="1">
        <name>Zn(2+)</name>
        <dbReference type="ChEBI" id="CHEBI:29105"/>
    </cofactor>
</comment>
<dbReference type="InterPro" id="IPR044537">
    <property type="entry name" value="Rip2-like"/>
</dbReference>
<evidence type="ECO:0000313" key="15">
    <source>
        <dbReference type="EMBL" id="RFT05871.1"/>
    </source>
</evidence>
<feature type="transmembrane region" description="Helical" evidence="13">
    <location>
        <begin position="186"/>
        <end position="207"/>
    </location>
</feature>
<dbReference type="GO" id="GO:0046872">
    <property type="term" value="F:metal ion binding"/>
    <property type="evidence" value="ECO:0007669"/>
    <property type="project" value="UniProtKB-KW"/>
</dbReference>
<comment type="caution">
    <text evidence="15">The sequence shown here is derived from an EMBL/GenBank/DDBJ whole genome shotgun (WGS) entry which is preliminary data.</text>
</comment>
<keyword evidence="8" id="KW-0378">Hydrolase</keyword>
<evidence type="ECO:0000256" key="4">
    <source>
        <dbReference type="ARBA" id="ARBA00022475"/>
    </source>
</evidence>
<keyword evidence="11" id="KW-0482">Metalloprotease</keyword>